<evidence type="ECO:0000256" key="6">
    <source>
        <dbReference type="SAM" id="Phobius"/>
    </source>
</evidence>
<feature type="transmembrane region" description="Helical" evidence="6">
    <location>
        <begin position="255"/>
        <end position="275"/>
    </location>
</feature>
<evidence type="ECO:0000313" key="8">
    <source>
        <dbReference type="Proteomes" id="UP000095558"/>
    </source>
</evidence>
<proteinExistence type="predicted"/>
<feature type="transmembrane region" description="Helical" evidence="6">
    <location>
        <begin position="175"/>
        <end position="195"/>
    </location>
</feature>
<protein>
    <submittedName>
        <fullName evidence="7">Membrane protein involved in the export of O-antigen and teichoic acid</fullName>
    </submittedName>
</protein>
<name>A0A174HDC6_9CLOT</name>
<accession>A0A174HDC6</accession>
<feature type="transmembrane region" description="Helical" evidence="6">
    <location>
        <begin position="215"/>
        <end position="235"/>
    </location>
</feature>
<dbReference type="Pfam" id="PF01943">
    <property type="entry name" value="Polysacc_synt"/>
    <property type="match status" value="1"/>
</dbReference>
<feature type="transmembrane region" description="Helical" evidence="6">
    <location>
        <begin position="328"/>
        <end position="350"/>
    </location>
</feature>
<feature type="transmembrane region" description="Helical" evidence="6">
    <location>
        <begin position="295"/>
        <end position="316"/>
    </location>
</feature>
<dbReference type="InterPro" id="IPR002797">
    <property type="entry name" value="Polysacc_synth"/>
</dbReference>
<sequence length="471" mass="54507">MKRGIKNIIYNVSYAFFAQGISLCLSLMLSFILPKVLGVAEFGYWQLYMFYSLYTMIFQLGLADGIYLRIGGKKYEEINLSILKSQYIILMMFQVIFGIIILSLGFIIDIGSNRKIVLICLAITIIVMNSNLYFGYIFQSVNKTKWFSTSIFIEKFFSIILAIVLIVIKCKKFEYYIYVIVFSKVCAFIYCLYMARNIISARTVELKVALKECKINICVGSSLMISSLASMLIIGSSRQIIDMNFGIEEFGKFSFSLSATQFILQFTAQISLVLYPILCRMKKQKIKVFYENTRLAIGVLLSGFLLLYYPISIILVKWLPQYSDSIKYMVIMFPILVYDSKMHLYGTLYLKVFRLEKKLLKINIISCIISIILSLIGAYIFHNIKIVALFMVLVIMIRFYLAEYVLVDYLNTSKKSYIINNLLEAILTIVFVLVFWFVNNIIGFILYFLLFVMMVLINGKSYIKCIDMLKK</sequence>
<organism evidence="7 8">
    <name type="scientific">Clostridium disporicum</name>
    <dbReference type="NCBI Taxonomy" id="84024"/>
    <lineage>
        <taxon>Bacteria</taxon>
        <taxon>Bacillati</taxon>
        <taxon>Bacillota</taxon>
        <taxon>Clostridia</taxon>
        <taxon>Eubacteriales</taxon>
        <taxon>Clostridiaceae</taxon>
        <taxon>Clostridium</taxon>
    </lineage>
</organism>
<evidence type="ECO:0000256" key="4">
    <source>
        <dbReference type="ARBA" id="ARBA00022989"/>
    </source>
</evidence>
<dbReference type="PANTHER" id="PTHR30250">
    <property type="entry name" value="PST FAMILY PREDICTED COLANIC ACID TRANSPORTER"/>
    <property type="match status" value="1"/>
</dbReference>
<dbReference type="GO" id="GO:0005886">
    <property type="term" value="C:plasma membrane"/>
    <property type="evidence" value="ECO:0007669"/>
    <property type="project" value="UniProtKB-SubCell"/>
</dbReference>
<reference evidence="7 8" key="1">
    <citation type="submission" date="2015-09" db="EMBL/GenBank/DDBJ databases">
        <authorList>
            <consortium name="Pathogen Informatics"/>
        </authorList>
    </citation>
    <scope>NUCLEOTIDE SEQUENCE [LARGE SCALE GENOMIC DNA]</scope>
    <source>
        <strain evidence="7 8">2789STDY5834855</strain>
    </source>
</reference>
<feature type="transmembrane region" description="Helical" evidence="6">
    <location>
        <begin position="87"/>
        <end position="110"/>
    </location>
</feature>
<evidence type="ECO:0000313" key="7">
    <source>
        <dbReference type="EMBL" id="CUO87493.1"/>
    </source>
</evidence>
<dbReference type="PANTHER" id="PTHR30250:SF11">
    <property type="entry name" value="O-ANTIGEN TRANSPORTER-RELATED"/>
    <property type="match status" value="1"/>
</dbReference>
<dbReference type="OrthoDB" id="385011at2"/>
<keyword evidence="4 6" id="KW-1133">Transmembrane helix</keyword>
<feature type="transmembrane region" description="Helical" evidence="6">
    <location>
        <begin position="45"/>
        <end position="67"/>
    </location>
</feature>
<feature type="transmembrane region" description="Helical" evidence="6">
    <location>
        <begin position="387"/>
        <end position="406"/>
    </location>
</feature>
<dbReference type="EMBL" id="CYZV01000072">
    <property type="protein sequence ID" value="CUO87493.1"/>
    <property type="molecule type" value="Genomic_DNA"/>
</dbReference>
<comment type="subcellular location">
    <subcellularLocation>
        <location evidence="1">Cell membrane</location>
        <topology evidence="1">Multi-pass membrane protein</topology>
    </subcellularLocation>
</comment>
<feature type="transmembrane region" description="Helical" evidence="6">
    <location>
        <begin position="12"/>
        <end position="33"/>
    </location>
</feature>
<feature type="transmembrane region" description="Helical" evidence="6">
    <location>
        <begin position="362"/>
        <end position="381"/>
    </location>
</feature>
<keyword evidence="3 6" id="KW-0812">Transmembrane</keyword>
<feature type="transmembrane region" description="Helical" evidence="6">
    <location>
        <begin position="418"/>
        <end position="438"/>
    </location>
</feature>
<feature type="transmembrane region" description="Helical" evidence="6">
    <location>
        <begin position="444"/>
        <end position="463"/>
    </location>
</feature>
<evidence type="ECO:0000256" key="2">
    <source>
        <dbReference type="ARBA" id="ARBA00022475"/>
    </source>
</evidence>
<evidence type="ECO:0000256" key="5">
    <source>
        <dbReference type="ARBA" id="ARBA00023136"/>
    </source>
</evidence>
<feature type="transmembrane region" description="Helical" evidence="6">
    <location>
        <begin position="116"/>
        <end position="134"/>
    </location>
</feature>
<dbReference type="GeneID" id="83012872"/>
<evidence type="ECO:0000256" key="1">
    <source>
        <dbReference type="ARBA" id="ARBA00004651"/>
    </source>
</evidence>
<dbReference type="RefSeq" id="WP_042401041.1">
    <property type="nucleotide sequence ID" value="NZ_CYYT01000028.1"/>
</dbReference>
<keyword evidence="5 6" id="KW-0472">Membrane</keyword>
<feature type="transmembrane region" description="Helical" evidence="6">
    <location>
        <begin position="146"/>
        <end position="169"/>
    </location>
</feature>
<dbReference type="InterPro" id="IPR050833">
    <property type="entry name" value="Poly_Biosynth_Transport"/>
</dbReference>
<gene>
    <name evidence="7" type="ORF">ERS852470_03608</name>
</gene>
<evidence type="ECO:0000256" key="3">
    <source>
        <dbReference type="ARBA" id="ARBA00022692"/>
    </source>
</evidence>
<keyword evidence="2" id="KW-1003">Cell membrane</keyword>
<dbReference type="AlphaFoldDB" id="A0A174HDC6"/>
<dbReference type="Proteomes" id="UP000095558">
    <property type="component" value="Unassembled WGS sequence"/>
</dbReference>